<gene>
    <name evidence="7" type="ORF">QJU93_08165</name>
</gene>
<evidence type="ECO:0000313" key="7">
    <source>
        <dbReference type="EMBL" id="MDP8173329.1"/>
    </source>
</evidence>
<feature type="chain" id="PRO_5042476769" evidence="5">
    <location>
        <begin position="23"/>
        <end position="472"/>
    </location>
</feature>
<keyword evidence="3 4" id="KW-0408">Iron</keyword>
<proteinExistence type="predicted"/>
<evidence type="ECO:0000256" key="4">
    <source>
        <dbReference type="PROSITE-ProRule" id="PRU00433"/>
    </source>
</evidence>
<evidence type="ECO:0000256" key="2">
    <source>
        <dbReference type="ARBA" id="ARBA00022723"/>
    </source>
</evidence>
<dbReference type="Pfam" id="PF06537">
    <property type="entry name" value="DHOR"/>
    <property type="match status" value="1"/>
</dbReference>
<comment type="caution">
    <text evidence="7">The sequence shown here is derived from an EMBL/GenBank/DDBJ whole genome shotgun (WGS) entry which is preliminary data.</text>
</comment>
<dbReference type="InterPro" id="IPR009056">
    <property type="entry name" value="Cyt_c-like_dom"/>
</dbReference>
<dbReference type="InterPro" id="IPR051395">
    <property type="entry name" value="Cytochrome_c_Peroxidase/MauG"/>
</dbReference>
<evidence type="ECO:0000256" key="3">
    <source>
        <dbReference type="ARBA" id="ARBA00023004"/>
    </source>
</evidence>
<organism evidence="7 8">
    <name type="scientific">Phocoenobacter skyensis</name>
    <dbReference type="NCBI Taxonomy" id="97481"/>
    <lineage>
        <taxon>Bacteria</taxon>
        <taxon>Pseudomonadati</taxon>
        <taxon>Pseudomonadota</taxon>
        <taxon>Gammaproteobacteria</taxon>
        <taxon>Pasteurellales</taxon>
        <taxon>Pasteurellaceae</taxon>
        <taxon>Phocoenobacter</taxon>
    </lineage>
</organism>
<dbReference type="Gene3D" id="1.10.760.10">
    <property type="entry name" value="Cytochrome c-like domain"/>
    <property type="match status" value="1"/>
</dbReference>
<keyword evidence="2 4" id="KW-0479">Metal-binding</keyword>
<dbReference type="GO" id="GO:0009055">
    <property type="term" value="F:electron transfer activity"/>
    <property type="evidence" value="ECO:0007669"/>
    <property type="project" value="InterPro"/>
</dbReference>
<sequence length="472" mass="52409">MYLNSLFLIISLSFGLISVSFADNTDIDPELLKPSTKQAKEKNPNRWFETSEQRNRFPLNRGISGMDYDEQDLFTIGRSFFKVPWVAAPSATTARDGLGPLFSANTCASCHDSRRFGRIKDKEGHINRALTFKLVALSKPYHFGETYAAQYTDPVYGGQISINGNSGALFEATPKVDFEYTTEILADGTKVILKKPIPSLDELNYGALAPQTHISLRMSPMLAGLGLVEALTDEQILANADPDDLNNDGISGRVNWVYHPYSHKKMVGRFSLKAQTATLAMQTADAAIHDMGLINRFFPKETCTPTQVECLNAPVGLPSPEGSLDLPDSRLKGIAFYVGHLKAPKKRQKEKYKKGYDIFKSLNCIACHKENWTTPSGIDFSPFSDFLVHDMGEGLADKRNEFNVAGSEWRTAPLWGLGIKLRGKLSLLHDGRATSVTQAVLWHSGEAQQAKEAFKALPKVQREELIKFLENL</sequence>
<keyword evidence="1 4" id="KW-0349">Heme</keyword>
<accession>A0AAJ6P155</accession>
<dbReference type="PANTHER" id="PTHR30600:SF4">
    <property type="entry name" value="CYTOCHROME C DOMAIN-CONTAINING PROTEIN"/>
    <property type="match status" value="1"/>
</dbReference>
<dbReference type="Proteomes" id="UP001236239">
    <property type="component" value="Unassembled WGS sequence"/>
</dbReference>
<dbReference type="GO" id="GO:0004130">
    <property type="term" value="F:cytochrome-c peroxidase activity"/>
    <property type="evidence" value="ECO:0007669"/>
    <property type="project" value="TreeGrafter"/>
</dbReference>
<evidence type="ECO:0000313" key="8">
    <source>
        <dbReference type="Proteomes" id="UP001236239"/>
    </source>
</evidence>
<dbReference type="PROSITE" id="PS51007">
    <property type="entry name" value="CYTC"/>
    <property type="match status" value="1"/>
</dbReference>
<evidence type="ECO:0000256" key="5">
    <source>
        <dbReference type="SAM" id="SignalP"/>
    </source>
</evidence>
<dbReference type="GO" id="GO:0046872">
    <property type="term" value="F:metal ion binding"/>
    <property type="evidence" value="ECO:0007669"/>
    <property type="project" value="UniProtKB-KW"/>
</dbReference>
<dbReference type="SUPFAM" id="SSF46626">
    <property type="entry name" value="Cytochrome c"/>
    <property type="match status" value="1"/>
</dbReference>
<dbReference type="PANTHER" id="PTHR30600">
    <property type="entry name" value="CYTOCHROME C PEROXIDASE-RELATED"/>
    <property type="match status" value="1"/>
</dbReference>
<protein>
    <submittedName>
        <fullName evidence="7">Di-heme oxidoredictase family protein</fullName>
    </submittedName>
</protein>
<dbReference type="InterPro" id="IPR036909">
    <property type="entry name" value="Cyt_c-like_dom_sf"/>
</dbReference>
<dbReference type="InterPro" id="IPR010538">
    <property type="entry name" value="DHOR"/>
</dbReference>
<evidence type="ECO:0000256" key="1">
    <source>
        <dbReference type="ARBA" id="ARBA00022617"/>
    </source>
</evidence>
<dbReference type="RefSeq" id="WP_306375026.1">
    <property type="nucleotide sequence ID" value="NZ_JASAYL010000012.1"/>
</dbReference>
<reference evidence="7" key="1">
    <citation type="journal article" date="2023" name="Front. Microbiol.">
        <title>Phylogeography and host specificity of Pasteurellaceae pathogenic to sea-farmed fish in the north-east Atlantic.</title>
        <authorList>
            <person name="Gulla S."/>
            <person name="Colquhoun D.J."/>
            <person name="Olsen A.B."/>
            <person name="Spilsberg B."/>
            <person name="Lagesen K."/>
            <person name="Aakesson C.P."/>
            <person name="Strom S."/>
            <person name="Manji F."/>
            <person name="Birkbeck T.H."/>
            <person name="Nilsen H.K."/>
        </authorList>
    </citation>
    <scope>NUCLEOTIDE SEQUENCE</scope>
    <source>
        <strain evidence="7">TW16_20</strain>
    </source>
</reference>
<dbReference type="AlphaFoldDB" id="A0AAJ6P155"/>
<dbReference type="PIRSF" id="PIRSF028099">
    <property type="entry name" value="DUF1111"/>
    <property type="match status" value="1"/>
</dbReference>
<dbReference type="GO" id="GO:0020037">
    <property type="term" value="F:heme binding"/>
    <property type="evidence" value="ECO:0007669"/>
    <property type="project" value="InterPro"/>
</dbReference>
<feature type="domain" description="Cytochrome c" evidence="6">
    <location>
        <begin position="350"/>
        <end position="472"/>
    </location>
</feature>
<keyword evidence="5" id="KW-0732">Signal</keyword>
<evidence type="ECO:0000259" key="6">
    <source>
        <dbReference type="PROSITE" id="PS51007"/>
    </source>
</evidence>
<dbReference type="EMBL" id="JASAYQ010000014">
    <property type="protein sequence ID" value="MDP8173329.1"/>
    <property type="molecule type" value="Genomic_DNA"/>
</dbReference>
<name>A0AAJ6P155_9PAST</name>
<feature type="signal peptide" evidence="5">
    <location>
        <begin position="1"/>
        <end position="22"/>
    </location>
</feature>